<dbReference type="AlphaFoldDB" id="A0A3Q3DV35"/>
<reference evidence="1" key="1">
    <citation type="submission" date="2025-08" db="UniProtKB">
        <authorList>
            <consortium name="Ensembl"/>
        </authorList>
    </citation>
    <scope>IDENTIFICATION</scope>
</reference>
<proteinExistence type="predicted"/>
<name>A0A3Q3DV35_HIPCM</name>
<keyword evidence="2" id="KW-1185">Reference proteome</keyword>
<evidence type="ECO:0000313" key="1">
    <source>
        <dbReference type="Ensembl" id="ENSHCOP00000021296.1"/>
    </source>
</evidence>
<organism evidence="1 2">
    <name type="scientific">Hippocampus comes</name>
    <name type="common">Tiger tail seahorse</name>
    <dbReference type="NCBI Taxonomy" id="109280"/>
    <lineage>
        <taxon>Eukaryota</taxon>
        <taxon>Metazoa</taxon>
        <taxon>Chordata</taxon>
        <taxon>Craniata</taxon>
        <taxon>Vertebrata</taxon>
        <taxon>Euteleostomi</taxon>
        <taxon>Actinopterygii</taxon>
        <taxon>Neopterygii</taxon>
        <taxon>Teleostei</taxon>
        <taxon>Neoteleostei</taxon>
        <taxon>Acanthomorphata</taxon>
        <taxon>Syngnathiaria</taxon>
        <taxon>Syngnathiformes</taxon>
        <taxon>Syngnathoidei</taxon>
        <taxon>Syngnathidae</taxon>
        <taxon>Hippocampus</taxon>
    </lineage>
</organism>
<dbReference type="Proteomes" id="UP000264820">
    <property type="component" value="Unplaced"/>
</dbReference>
<reference evidence="1" key="2">
    <citation type="submission" date="2025-09" db="UniProtKB">
        <authorList>
            <consortium name="Ensembl"/>
        </authorList>
    </citation>
    <scope>IDENTIFICATION</scope>
</reference>
<evidence type="ECO:0000313" key="2">
    <source>
        <dbReference type="Proteomes" id="UP000264820"/>
    </source>
</evidence>
<protein>
    <submittedName>
        <fullName evidence="1">Uncharacterized protein</fullName>
    </submittedName>
</protein>
<sequence>MGLFGAAKGRVAHFNSATILSLSLPAYLFILLQCPSAPAILFAELNMCYNSNNKTVKCRAPGGYKSAYVVCPKHEIVYTIKKYIFHMSSLIAFPGH</sequence>
<dbReference type="Ensembl" id="ENSHCOT00000004009.1">
    <property type="protein sequence ID" value="ENSHCOP00000021296.1"/>
    <property type="gene ID" value="ENSHCOG00000007998.1"/>
</dbReference>
<accession>A0A3Q3DV35</accession>